<evidence type="ECO:0000256" key="5">
    <source>
        <dbReference type="ARBA" id="ARBA00022840"/>
    </source>
</evidence>
<dbReference type="InterPro" id="IPR000719">
    <property type="entry name" value="Prot_kinase_dom"/>
</dbReference>
<sequence>MPGGCVVRALEPGDPRSVGDYRLLSRLGAGGMGQVFLGMSPGGRRVAVKVVHPELVQQPEFQSRFRREVLANRLVSGAYTAPVVDSDADAPAPWLVTSYVPGPSLQQAVADRGPFPPETVLALAAALAEALISIHDAGLVHRDLKPSNVLLAEDGPRVIDFGIARIDEASRITRTGMMIGSPGFMSPEQINGAEITPASDVFSLGTVLAYAATGINPFGEGPAHAMGYRAVYTEPDLEAVGPPALRSLIAECLAKTPEQRPAPRDILMRAGFDGGLSTLLDNEAWLPAADRVRSSEQAIADAGTVTRDTAEFLDAPANTTPPIEPDPEPRRGRPTRRTALLSALGLVVVAGIPTGLYLTREEVPDPIAAWPLDERSRATDSIGGNDGVAYGKVLWGEGDGGAPLFDGRSDIVIPDRVVSTGPGKEFSVSAWVYLSRTPSSFATAVSQPVGDTSNFYLRYSSTDGRWAFADRDGGATSRDHPEISAWTHLVGVRRGDELHLYVDGVEQRSHRAAAPAVGTPGDKLFIGRARGADGKATDWFPGSIKDVQVFNKALSPEQIKILAKPDGD</sequence>
<comment type="caution">
    <text evidence="10">The sequence shown here is derived from an EMBL/GenBank/DDBJ whole genome shotgun (WGS) entry which is preliminary data.</text>
</comment>
<proteinExistence type="predicted"/>
<gene>
    <name evidence="10" type="ORF">ACFPA8_16830</name>
</gene>
<dbReference type="Gene3D" id="1.10.510.10">
    <property type="entry name" value="Transferase(Phosphotransferase) domain 1"/>
    <property type="match status" value="1"/>
</dbReference>
<dbReference type="PANTHER" id="PTHR43289">
    <property type="entry name" value="MITOGEN-ACTIVATED PROTEIN KINASE KINASE KINASE 20-RELATED"/>
    <property type="match status" value="1"/>
</dbReference>
<evidence type="ECO:0000259" key="9">
    <source>
        <dbReference type="PROSITE" id="PS50011"/>
    </source>
</evidence>
<keyword evidence="2" id="KW-0732">Signal</keyword>
<protein>
    <submittedName>
        <fullName evidence="10">LamG-like jellyroll fold domain-containing protein</fullName>
    </submittedName>
</protein>
<dbReference type="InterPro" id="IPR006558">
    <property type="entry name" value="LamG-like"/>
</dbReference>
<dbReference type="SMART" id="SM00220">
    <property type="entry name" value="S_TKc"/>
    <property type="match status" value="1"/>
</dbReference>
<keyword evidence="6" id="KW-1015">Disulfide bond</keyword>
<dbReference type="SUPFAM" id="SSF49899">
    <property type="entry name" value="Concanavalin A-like lectins/glucanases"/>
    <property type="match status" value="1"/>
</dbReference>
<evidence type="ECO:0000256" key="1">
    <source>
        <dbReference type="ARBA" id="ARBA00022679"/>
    </source>
</evidence>
<dbReference type="Gene3D" id="3.30.200.20">
    <property type="entry name" value="Phosphorylase Kinase, domain 1"/>
    <property type="match status" value="1"/>
</dbReference>
<feature type="region of interest" description="Disordered" evidence="8">
    <location>
        <begin position="315"/>
        <end position="334"/>
    </location>
</feature>
<evidence type="ECO:0000313" key="11">
    <source>
        <dbReference type="Proteomes" id="UP001595997"/>
    </source>
</evidence>
<name>A0ABV9AA45_9ACTN</name>
<dbReference type="SUPFAM" id="SSF56112">
    <property type="entry name" value="Protein kinase-like (PK-like)"/>
    <property type="match status" value="1"/>
</dbReference>
<dbReference type="InterPro" id="IPR011009">
    <property type="entry name" value="Kinase-like_dom_sf"/>
</dbReference>
<evidence type="ECO:0000256" key="8">
    <source>
        <dbReference type="SAM" id="MobiDB-lite"/>
    </source>
</evidence>
<evidence type="ECO:0000256" key="4">
    <source>
        <dbReference type="ARBA" id="ARBA00022777"/>
    </source>
</evidence>
<evidence type="ECO:0000256" key="2">
    <source>
        <dbReference type="ARBA" id="ARBA00022729"/>
    </source>
</evidence>
<reference evidence="11" key="1">
    <citation type="journal article" date="2019" name="Int. J. Syst. Evol. Microbiol.">
        <title>The Global Catalogue of Microorganisms (GCM) 10K type strain sequencing project: providing services to taxonomists for standard genome sequencing and annotation.</title>
        <authorList>
            <consortium name="The Broad Institute Genomics Platform"/>
            <consortium name="The Broad Institute Genome Sequencing Center for Infectious Disease"/>
            <person name="Wu L."/>
            <person name="Ma J."/>
        </authorList>
    </citation>
    <scope>NUCLEOTIDE SEQUENCE [LARGE SCALE GENOMIC DNA]</scope>
    <source>
        <strain evidence="11">CGMCC 4.7357</strain>
    </source>
</reference>
<keyword evidence="5 7" id="KW-0067">ATP-binding</keyword>
<dbReference type="CDD" id="cd14014">
    <property type="entry name" value="STKc_PknB_like"/>
    <property type="match status" value="1"/>
</dbReference>
<dbReference type="Proteomes" id="UP001595997">
    <property type="component" value="Unassembled WGS sequence"/>
</dbReference>
<keyword evidence="11" id="KW-1185">Reference proteome</keyword>
<evidence type="ECO:0000313" key="10">
    <source>
        <dbReference type="EMBL" id="MFC4495796.1"/>
    </source>
</evidence>
<feature type="domain" description="Protein kinase" evidence="9">
    <location>
        <begin position="21"/>
        <end position="272"/>
    </location>
</feature>
<organism evidence="10 11">
    <name type="scientific">Streptomyces ovatisporus</name>
    <dbReference type="NCBI Taxonomy" id="1128682"/>
    <lineage>
        <taxon>Bacteria</taxon>
        <taxon>Bacillati</taxon>
        <taxon>Actinomycetota</taxon>
        <taxon>Actinomycetes</taxon>
        <taxon>Kitasatosporales</taxon>
        <taxon>Streptomycetaceae</taxon>
        <taxon>Streptomyces</taxon>
    </lineage>
</organism>
<feature type="binding site" evidence="7">
    <location>
        <position position="49"/>
    </location>
    <ligand>
        <name>ATP</name>
        <dbReference type="ChEBI" id="CHEBI:30616"/>
    </ligand>
</feature>
<evidence type="ECO:0000256" key="3">
    <source>
        <dbReference type="ARBA" id="ARBA00022741"/>
    </source>
</evidence>
<dbReference type="Pfam" id="PF13385">
    <property type="entry name" value="Laminin_G_3"/>
    <property type="match status" value="1"/>
</dbReference>
<evidence type="ECO:0000256" key="6">
    <source>
        <dbReference type="ARBA" id="ARBA00023157"/>
    </source>
</evidence>
<keyword evidence="1" id="KW-0808">Transferase</keyword>
<evidence type="ECO:0000256" key="7">
    <source>
        <dbReference type="PROSITE-ProRule" id="PRU10141"/>
    </source>
</evidence>
<dbReference type="Pfam" id="PF00069">
    <property type="entry name" value="Pkinase"/>
    <property type="match status" value="1"/>
</dbReference>
<dbReference type="PROSITE" id="PS00107">
    <property type="entry name" value="PROTEIN_KINASE_ATP"/>
    <property type="match status" value="1"/>
</dbReference>
<dbReference type="InterPro" id="IPR013320">
    <property type="entry name" value="ConA-like_dom_sf"/>
</dbReference>
<keyword evidence="4" id="KW-0418">Kinase</keyword>
<dbReference type="PROSITE" id="PS50011">
    <property type="entry name" value="PROTEIN_KINASE_DOM"/>
    <property type="match status" value="1"/>
</dbReference>
<dbReference type="RefSeq" id="WP_386449176.1">
    <property type="nucleotide sequence ID" value="NZ_JBHSFH010000007.1"/>
</dbReference>
<dbReference type="PROSITE" id="PS00108">
    <property type="entry name" value="PROTEIN_KINASE_ST"/>
    <property type="match status" value="1"/>
</dbReference>
<dbReference type="InterPro" id="IPR017441">
    <property type="entry name" value="Protein_kinase_ATP_BS"/>
</dbReference>
<dbReference type="Gene3D" id="2.60.120.200">
    <property type="match status" value="1"/>
</dbReference>
<keyword evidence="3 7" id="KW-0547">Nucleotide-binding</keyword>
<dbReference type="InterPro" id="IPR008271">
    <property type="entry name" value="Ser/Thr_kinase_AS"/>
</dbReference>
<dbReference type="PANTHER" id="PTHR43289:SF34">
    <property type="entry name" value="SERINE_THREONINE-PROTEIN KINASE YBDM-RELATED"/>
    <property type="match status" value="1"/>
</dbReference>
<dbReference type="EMBL" id="JBHSFH010000007">
    <property type="protein sequence ID" value="MFC4495796.1"/>
    <property type="molecule type" value="Genomic_DNA"/>
</dbReference>
<dbReference type="SMART" id="SM00560">
    <property type="entry name" value="LamGL"/>
    <property type="match status" value="1"/>
</dbReference>
<accession>A0ABV9AA45</accession>